<dbReference type="EMBL" id="QJKJ01013868">
    <property type="protein sequence ID" value="RDX65506.1"/>
    <property type="molecule type" value="Genomic_DNA"/>
</dbReference>
<comment type="caution">
    <text evidence="1">The sequence shown here is derived from an EMBL/GenBank/DDBJ whole genome shotgun (WGS) entry which is preliminary data.</text>
</comment>
<feature type="non-terminal residue" evidence="1">
    <location>
        <position position="184"/>
    </location>
</feature>
<dbReference type="PANTHER" id="PTHR34133:SF8">
    <property type="entry name" value="OS07G0633000 PROTEIN"/>
    <property type="match status" value="1"/>
</dbReference>
<proteinExistence type="predicted"/>
<dbReference type="InterPro" id="IPR018971">
    <property type="entry name" value="DUF1997"/>
</dbReference>
<feature type="non-terminal residue" evidence="1">
    <location>
        <position position="1"/>
    </location>
</feature>
<reference evidence="1" key="1">
    <citation type="submission" date="2018-05" db="EMBL/GenBank/DDBJ databases">
        <title>Draft genome of Mucuna pruriens seed.</title>
        <authorList>
            <person name="Nnadi N.E."/>
            <person name="Vos R."/>
            <person name="Hasami M.H."/>
            <person name="Devisetty U.K."/>
            <person name="Aguiy J.C."/>
        </authorList>
    </citation>
    <scope>NUCLEOTIDE SEQUENCE [LARGE SCALE GENOMIC DNA]</scope>
    <source>
        <strain evidence="1">JCA_2017</strain>
    </source>
</reference>
<protein>
    <submittedName>
        <fullName evidence="1">Uncharacterized protein</fullName>
    </submittedName>
</protein>
<gene>
    <name evidence="1" type="ORF">CR513_55833</name>
</gene>
<dbReference type="AlphaFoldDB" id="A0A371EHL4"/>
<accession>A0A371EHL4</accession>
<dbReference type="OrthoDB" id="496281at2759"/>
<sequence>MANVLLNPCQTCTTFVVLKKHKFHRHSHVSGSRTRLECKNINRTSSFNYKSSAGVPLHELPWASFDQYIEDKGRVIRSIFPQKSTSQQLNEEEWIVTMTPIEALFLKCEPVVHITAKCISEADDYPHEIPSHITKFLKVHITRVEFPDLNADYLPPDFNINAKGALYLERQGRHKWMKNQLDIS</sequence>
<dbReference type="Proteomes" id="UP000257109">
    <property type="component" value="Unassembled WGS sequence"/>
</dbReference>
<evidence type="ECO:0000313" key="1">
    <source>
        <dbReference type="EMBL" id="RDX65506.1"/>
    </source>
</evidence>
<dbReference type="Pfam" id="PF09366">
    <property type="entry name" value="DUF1997"/>
    <property type="match status" value="1"/>
</dbReference>
<name>A0A371EHL4_MUCPR</name>
<organism evidence="1 2">
    <name type="scientific">Mucuna pruriens</name>
    <name type="common">Velvet bean</name>
    <name type="synonym">Dolichos pruriens</name>
    <dbReference type="NCBI Taxonomy" id="157652"/>
    <lineage>
        <taxon>Eukaryota</taxon>
        <taxon>Viridiplantae</taxon>
        <taxon>Streptophyta</taxon>
        <taxon>Embryophyta</taxon>
        <taxon>Tracheophyta</taxon>
        <taxon>Spermatophyta</taxon>
        <taxon>Magnoliopsida</taxon>
        <taxon>eudicotyledons</taxon>
        <taxon>Gunneridae</taxon>
        <taxon>Pentapetalae</taxon>
        <taxon>rosids</taxon>
        <taxon>fabids</taxon>
        <taxon>Fabales</taxon>
        <taxon>Fabaceae</taxon>
        <taxon>Papilionoideae</taxon>
        <taxon>50 kb inversion clade</taxon>
        <taxon>NPAAA clade</taxon>
        <taxon>indigoferoid/millettioid clade</taxon>
        <taxon>Phaseoleae</taxon>
        <taxon>Mucuna</taxon>
    </lineage>
</organism>
<keyword evidence="2" id="KW-1185">Reference proteome</keyword>
<dbReference type="PANTHER" id="PTHR34133">
    <property type="entry name" value="OS07G0633000 PROTEIN"/>
    <property type="match status" value="1"/>
</dbReference>
<evidence type="ECO:0000313" key="2">
    <source>
        <dbReference type="Proteomes" id="UP000257109"/>
    </source>
</evidence>